<sequence>MGDGADVDPVPGAEEVVGSLLEASHLAAPHEVPALVADHALRLGAQDPVLYLVDLEQSVLVPFTGPGQDVPHDDLPIDETVAGRAFRRVDVETQETGAGHGLRVWLPLLDGTDRLGVLGVLVPDRAALTAHGGLLELRLRRLAAAVAGVVVSRRRYGDTIVVARRRATMSLAGEIQWALLPPLTFGSRDVVVAAALEPAYEVAGDSVDYAVDEGRTCVAAFDAMGHGLASAQLAGLTVAAYRNARRDGRTLLETAREIDDTVLSVHGGRTFVTGVLAELDTDTGVLRWVCAGHPRPLLLRDGRVVRHLDDTVGVPFGVADDEGTGERGVGAVRLEPGDRVVLYSDGITEARSPNGTFFGLDRLVALLTRTEGDRLPPSETVRRVVRDLLVHQQGRLQDDATLLVVEWRRGHHTTLLPDPAPPRTP</sequence>
<dbReference type="OrthoDB" id="4935951at2"/>
<proteinExistence type="predicted"/>
<dbReference type="STRING" id="446466.Cfla_3204"/>
<dbReference type="SMART" id="SM00331">
    <property type="entry name" value="PP2C_SIG"/>
    <property type="match status" value="1"/>
</dbReference>
<keyword evidence="1" id="KW-0378">Hydrolase</keyword>
<dbReference type="SUPFAM" id="SSF81606">
    <property type="entry name" value="PP2C-like"/>
    <property type="match status" value="1"/>
</dbReference>
<dbReference type="InterPro" id="IPR036457">
    <property type="entry name" value="PPM-type-like_dom_sf"/>
</dbReference>
<reference evidence="3 4" key="1">
    <citation type="journal article" date="2010" name="Stand. Genomic Sci.">
        <title>Complete genome sequence of Cellulomonas flavigena type strain (134).</title>
        <authorList>
            <person name="Abt B."/>
            <person name="Foster B."/>
            <person name="Lapidus A."/>
            <person name="Clum A."/>
            <person name="Sun H."/>
            <person name="Pukall R."/>
            <person name="Lucas S."/>
            <person name="Glavina Del Rio T."/>
            <person name="Nolan M."/>
            <person name="Tice H."/>
            <person name="Cheng J.F."/>
            <person name="Pitluck S."/>
            <person name="Liolios K."/>
            <person name="Ivanova N."/>
            <person name="Mavromatis K."/>
            <person name="Ovchinnikova G."/>
            <person name="Pati A."/>
            <person name="Goodwin L."/>
            <person name="Chen A."/>
            <person name="Palaniappan K."/>
            <person name="Land M."/>
            <person name="Hauser L."/>
            <person name="Chang Y.J."/>
            <person name="Jeffries C.D."/>
            <person name="Rohde M."/>
            <person name="Goker M."/>
            <person name="Woyke T."/>
            <person name="Bristow J."/>
            <person name="Eisen J.A."/>
            <person name="Markowitz V."/>
            <person name="Hugenholtz P."/>
            <person name="Kyrpides N.C."/>
            <person name="Klenk H.P."/>
        </authorList>
    </citation>
    <scope>NUCLEOTIDE SEQUENCE [LARGE SCALE GENOMIC DNA]</scope>
    <source>
        <strain evidence="4">ATCC 482 / DSM 20109 / BCRC 11376 / JCM 18109 / NBRC 3775 / NCIMB 8073 / NRS 134</strain>
    </source>
</reference>
<evidence type="ECO:0000313" key="3">
    <source>
        <dbReference type="EMBL" id="ADG76086.1"/>
    </source>
</evidence>
<name>D5ULY0_CELFN</name>
<dbReference type="Gene3D" id="3.60.40.10">
    <property type="entry name" value="PPM-type phosphatase domain"/>
    <property type="match status" value="1"/>
</dbReference>
<dbReference type="AlphaFoldDB" id="D5ULY0"/>
<evidence type="ECO:0000256" key="1">
    <source>
        <dbReference type="ARBA" id="ARBA00022801"/>
    </source>
</evidence>
<dbReference type="EMBL" id="CP001964">
    <property type="protein sequence ID" value="ADG76086.1"/>
    <property type="molecule type" value="Genomic_DNA"/>
</dbReference>
<dbReference type="RefSeq" id="WP_013118417.1">
    <property type="nucleotide sequence ID" value="NC_014151.1"/>
</dbReference>
<dbReference type="KEGG" id="cfl:Cfla_3204"/>
<keyword evidence="4" id="KW-1185">Reference proteome</keyword>
<organism evidence="3 4">
    <name type="scientific">Cellulomonas flavigena (strain ATCC 482 / DSM 20109 / BCRC 11376 / JCM 18109 / NBRC 3775 / NCIMB 8073 / NRS 134)</name>
    <dbReference type="NCBI Taxonomy" id="446466"/>
    <lineage>
        <taxon>Bacteria</taxon>
        <taxon>Bacillati</taxon>
        <taxon>Actinomycetota</taxon>
        <taxon>Actinomycetes</taxon>
        <taxon>Micrococcales</taxon>
        <taxon>Cellulomonadaceae</taxon>
        <taxon>Cellulomonas</taxon>
    </lineage>
</organism>
<accession>D5ULY0</accession>
<dbReference type="HOGENOM" id="CLU_043255_1_0_11"/>
<dbReference type="PANTHER" id="PTHR43156">
    <property type="entry name" value="STAGE II SPORULATION PROTEIN E-RELATED"/>
    <property type="match status" value="1"/>
</dbReference>
<dbReference type="PANTHER" id="PTHR43156:SF2">
    <property type="entry name" value="STAGE II SPORULATION PROTEIN E"/>
    <property type="match status" value="1"/>
</dbReference>
<dbReference type="Proteomes" id="UP000000849">
    <property type="component" value="Chromosome"/>
</dbReference>
<evidence type="ECO:0000313" key="4">
    <source>
        <dbReference type="Proteomes" id="UP000000849"/>
    </source>
</evidence>
<gene>
    <name evidence="3" type="ordered locus">Cfla_3204</name>
</gene>
<dbReference type="GO" id="GO:0016791">
    <property type="term" value="F:phosphatase activity"/>
    <property type="evidence" value="ECO:0007669"/>
    <property type="project" value="TreeGrafter"/>
</dbReference>
<feature type="domain" description="PPM-type phosphatase" evidence="2">
    <location>
        <begin position="187"/>
        <end position="407"/>
    </location>
</feature>
<dbReference type="InterPro" id="IPR001932">
    <property type="entry name" value="PPM-type_phosphatase-like_dom"/>
</dbReference>
<dbReference type="Pfam" id="PF07228">
    <property type="entry name" value="SpoIIE"/>
    <property type="match status" value="1"/>
</dbReference>
<dbReference type="eggNOG" id="COG2208">
    <property type="taxonomic scope" value="Bacteria"/>
</dbReference>
<evidence type="ECO:0000259" key="2">
    <source>
        <dbReference type="SMART" id="SM00331"/>
    </source>
</evidence>
<protein>
    <submittedName>
        <fullName evidence="3">Protein serine/threonine phosphatase</fullName>
    </submittedName>
</protein>
<dbReference type="InterPro" id="IPR052016">
    <property type="entry name" value="Bact_Sigma-Reg"/>
</dbReference>